<organism evidence="2 3">
    <name type="scientific">Scopulibacillus darangshiensis</name>
    <dbReference type="NCBI Taxonomy" id="442528"/>
    <lineage>
        <taxon>Bacteria</taxon>
        <taxon>Bacillati</taxon>
        <taxon>Bacillota</taxon>
        <taxon>Bacilli</taxon>
        <taxon>Bacillales</taxon>
        <taxon>Sporolactobacillaceae</taxon>
        <taxon>Scopulibacillus</taxon>
    </lineage>
</organism>
<keyword evidence="1" id="KW-0175">Coiled coil</keyword>
<dbReference type="OrthoDB" id="2973146at2"/>
<accession>A0A4R2P8V7</accession>
<dbReference type="RefSeq" id="WP_132743932.1">
    <property type="nucleotide sequence ID" value="NZ_SLXK01000003.1"/>
</dbReference>
<keyword evidence="3" id="KW-1185">Reference proteome</keyword>
<evidence type="ECO:0000313" key="3">
    <source>
        <dbReference type="Proteomes" id="UP000295416"/>
    </source>
</evidence>
<evidence type="ECO:0000256" key="1">
    <source>
        <dbReference type="SAM" id="Coils"/>
    </source>
</evidence>
<gene>
    <name evidence="2" type="ORF">EV207_103192</name>
</gene>
<protein>
    <submittedName>
        <fullName evidence="2">Uncharacterized protein</fullName>
    </submittedName>
</protein>
<dbReference type="EMBL" id="SLXK01000003">
    <property type="protein sequence ID" value="TCP31307.1"/>
    <property type="molecule type" value="Genomic_DNA"/>
</dbReference>
<feature type="coiled-coil region" evidence="1">
    <location>
        <begin position="3"/>
        <end position="54"/>
    </location>
</feature>
<evidence type="ECO:0000313" key="2">
    <source>
        <dbReference type="EMBL" id="TCP31307.1"/>
    </source>
</evidence>
<comment type="caution">
    <text evidence="2">The sequence shown here is derived from an EMBL/GenBank/DDBJ whole genome shotgun (WGS) entry which is preliminary data.</text>
</comment>
<dbReference type="AlphaFoldDB" id="A0A4R2P8V7"/>
<reference evidence="2 3" key="1">
    <citation type="submission" date="2019-03" db="EMBL/GenBank/DDBJ databases">
        <title>Genomic Encyclopedia of Type Strains, Phase IV (KMG-IV): sequencing the most valuable type-strain genomes for metagenomic binning, comparative biology and taxonomic classification.</title>
        <authorList>
            <person name="Goeker M."/>
        </authorList>
    </citation>
    <scope>NUCLEOTIDE SEQUENCE [LARGE SCALE GENOMIC DNA]</scope>
    <source>
        <strain evidence="2 3">DSM 19377</strain>
    </source>
</reference>
<sequence length="60" mass="6972">MKREEIEQRITDLKADYVRVQSDIEKLQSVGGNAKPTEKVLDNIESELKELRRKLREASS</sequence>
<dbReference type="Proteomes" id="UP000295416">
    <property type="component" value="Unassembled WGS sequence"/>
</dbReference>
<dbReference type="InterPro" id="IPR048062">
    <property type="entry name" value="SE1832-like"/>
</dbReference>
<dbReference type="NCBIfam" id="NF040877">
    <property type="entry name" value="SE1832_fam"/>
    <property type="match status" value="1"/>
</dbReference>
<name>A0A4R2P8V7_9BACL</name>
<proteinExistence type="predicted"/>